<proteinExistence type="predicted"/>
<dbReference type="OrthoDB" id="392571at2759"/>
<dbReference type="Pfam" id="PF22493">
    <property type="entry name" value="PUF_NOP9"/>
    <property type="match status" value="1"/>
</dbReference>
<dbReference type="GO" id="GO:0000056">
    <property type="term" value="P:ribosomal small subunit export from nucleus"/>
    <property type="evidence" value="ECO:0007669"/>
    <property type="project" value="TreeGrafter"/>
</dbReference>
<dbReference type="GO" id="GO:0005730">
    <property type="term" value="C:nucleolus"/>
    <property type="evidence" value="ECO:0007669"/>
    <property type="project" value="TreeGrafter"/>
</dbReference>
<comment type="caution">
    <text evidence="6">The sequence shown here is derived from an EMBL/GenBank/DDBJ whole genome shotgun (WGS) entry which is preliminary data.</text>
</comment>
<dbReference type="SUPFAM" id="SSF48371">
    <property type="entry name" value="ARM repeat"/>
    <property type="match status" value="1"/>
</dbReference>
<dbReference type="InterPro" id="IPR016024">
    <property type="entry name" value="ARM-type_fold"/>
</dbReference>
<dbReference type="InterPro" id="IPR011989">
    <property type="entry name" value="ARM-like"/>
</dbReference>
<evidence type="ECO:0000256" key="3">
    <source>
        <dbReference type="ARBA" id="ARBA00030932"/>
    </source>
</evidence>
<evidence type="ECO:0000313" key="6">
    <source>
        <dbReference type="EMBL" id="KAF9782777.1"/>
    </source>
</evidence>
<evidence type="ECO:0000256" key="4">
    <source>
        <dbReference type="ARBA" id="ARBA00031929"/>
    </source>
</evidence>
<feature type="compositionally biased region" description="Basic residues" evidence="5">
    <location>
        <begin position="1"/>
        <end position="15"/>
    </location>
</feature>
<evidence type="ECO:0000256" key="5">
    <source>
        <dbReference type="SAM" id="MobiDB-lite"/>
    </source>
</evidence>
<dbReference type="GO" id="GO:0003723">
    <property type="term" value="F:RNA binding"/>
    <property type="evidence" value="ECO:0007669"/>
    <property type="project" value="InterPro"/>
</dbReference>
<evidence type="ECO:0000313" key="7">
    <source>
        <dbReference type="Proteomes" id="UP000736335"/>
    </source>
</evidence>
<dbReference type="AlphaFoldDB" id="A0A9P6L4W9"/>
<dbReference type="InterPro" id="IPR040000">
    <property type="entry name" value="NOP9"/>
</dbReference>
<feature type="region of interest" description="Disordered" evidence="5">
    <location>
        <begin position="1"/>
        <end position="30"/>
    </location>
</feature>
<protein>
    <recommendedName>
        <fullName evidence="1">Nucleolar protein 9</fullName>
    </recommendedName>
    <alternativeName>
        <fullName evidence="3 4">Pumilio domain-containing protein NOP9</fullName>
    </alternativeName>
</protein>
<dbReference type="PANTHER" id="PTHR13102:SF0">
    <property type="entry name" value="NUCLEOLAR PROTEIN 9"/>
    <property type="match status" value="1"/>
</dbReference>
<dbReference type="GO" id="GO:0030686">
    <property type="term" value="C:90S preribosome"/>
    <property type="evidence" value="ECO:0007669"/>
    <property type="project" value="TreeGrafter"/>
</dbReference>
<reference evidence="6" key="1">
    <citation type="journal article" date="2020" name="Nat. Commun.">
        <title>Large-scale genome sequencing of mycorrhizal fungi provides insights into the early evolution of symbiotic traits.</title>
        <authorList>
            <person name="Miyauchi S."/>
            <person name="Kiss E."/>
            <person name="Kuo A."/>
            <person name="Drula E."/>
            <person name="Kohler A."/>
            <person name="Sanchez-Garcia M."/>
            <person name="Morin E."/>
            <person name="Andreopoulos B."/>
            <person name="Barry K.W."/>
            <person name="Bonito G."/>
            <person name="Buee M."/>
            <person name="Carver A."/>
            <person name="Chen C."/>
            <person name="Cichocki N."/>
            <person name="Clum A."/>
            <person name="Culley D."/>
            <person name="Crous P.W."/>
            <person name="Fauchery L."/>
            <person name="Girlanda M."/>
            <person name="Hayes R.D."/>
            <person name="Keri Z."/>
            <person name="LaButti K."/>
            <person name="Lipzen A."/>
            <person name="Lombard V."/>
            <person name="Magnuson J."/>
            <person name="Maillard F."/>
            <person name="Murat C."/>
            <person name="Nolan M."/>
            <person name="Ohm R.A."/>
            <person name="Pangilinan J."/>
            <person name="Pereira M.F."/>
            <person name="Perotto S."/>
            <person name="Peter M."/>
            <person name="Pfister S."/>
            <person name="Riley R."/>
            <person name="Sitrit Y."/>
            <person name="Stielow J.B."/>
            <person name="Szollosi G."/>
            <person name="Zifcakova L."/>
            <person name="Stursova M."/>
            <person name="Spatafora J.W."/>
            <person name="Tedersoo L."/>
            <person name="Vaario L.M."/>
            <person name="Yamada A."/>
            <person name="Yan M."/>
            <person name="Wang P."/>
            <person name="Xu J."/>
            <person name="Bruns T."/>
            <person name="Baldrian P."/>
            <person name="Vilgalys R."/>
            <person name="Dunand C."/>
            <person name="Henrissat B."/>
            <person name="Grigoriev I.V."/>
            <person name="Hibbett D."/>
            <person name="Nagy L.G."/>
            <person name="Martin F.M."/>
        </authorList>
    </citation>
    <scope>NUCLEOTIDE SEQUENCE</scope>
    <source>
        <strain evidence="6">UH-Tt-Lm1</strain>
    </source>
</reference>
<dbReference type="Proteomes" id="UP000736335">
    <property type="component" value="Unassembled WGS sequence"/>
</dbReference>
<name>A0A9P6L4W9_9AGAM</name>
<feature type="compositionally biased region" description="Polar residues" evidence="5">
    <location>
        <begin position="748"/>
        <end position="762"/>
    </location>
</feature>
<feature type="compositionally biased region" description="Polar residues" evidence="5">
    <location>
        <begin position="689"/>
        <end position="705"/>
    </location>
</feature>
<sequence length="791" mass="88087">MPRENRKRGKKHKKPVPNEPEPPADLEVYQENADYEGEPQTGGFEGGNRPAWVVREREPQVNPEAPFGYVDADVKAYFRTVELQIRDWQENPAHTSAGYSGDIENDQDPNEDRRLFLSAALQEMSGKELQLATDPDCSGILERMAYSMDDFTRRVFMDRLAGSYEQLSTHRFASHVCQTVFTVASETIVREARGNLPTVDPEQGELRTVAQLVSDAAEELLPSLPSLVMDQFASHVIRTLLALLSPHLFPTDSNAIRSKRSSAWKSNQGAMKSVFTSRESQGDKSIRATAVPEFTNLARRFVQKLRADLDANEVRALAANKVASPVLQMLIETEADQGMSDEPESLMDRALVGLISSHREDPNCKPEASDFLATLLRDATSSHLLETLVTRSSPPIFNLLWSTYILDNLPRLCVHPVANFVVARALARIDQIQLGGVCEDLGNSWQKIIKSSRVGVIKALVDRATTLSSHEEHMVEAVCSAFELKTPEDRLLLVPCALHLTTLSEYQVQLKRPTAQDGTESSGKRRNHKRPIDGQSGVFEPQTQGALLLGSMMRMASPHNHLLLESINSISIPDLITMAHHPTSSRVLDAIFESPTVLQRTRNKFVLRFIGHFHELVNDRIGSRVGDRMWAGSDPYLKGKIASSLRPHEQNLAGSQYGKYFVRNMNLLLLKRDPDAWRAQQSSKREVPTPSTSIQAKSVPISTSEKSSEQHSMEVSPKLPSKRKKKEGDDIDKLFDSALGKRQKRSALPQSQGEPNTFTNSDAPELESILGAIKAAPKGEKDGKHKKKKVK</sequence>
<keyword evidence="7" id="KW-1185">Reference proteome</keyword>
<keyword evidence="2" id="KW-0677">Repeat</keyword>
<feature type="compositionally biased region" description="Basic and acidic residues" evidence="5">
    <location>
        <begin position="726"/>
        <end position="735"/>
    </location>
</feature>
<dbReference type="SMART" id="SM00025">
    <property type="entry name" value="Pumilio"/>
    <property type="match status" value="6"/>
</dbReference>
<dbReference type="Gene3D" id="1.25.10.10">
    <property type="entry name" value="Leucine-rich Repeat Variant"/>
    <property type="match status" value="3"/>
</dbReference>
<reference evidence="6" key="2">
    <citation type="submission" date="2020-11" db="EMBL/GenBank/DDBJ databases">
        <authorList>
            <consortium name="DOE Joint Genome Institute"/>
            <person name="Kuo A."/>
            <person name="Miyauchi S."/>
            <person name="Kiss E."/>
            <person name="Drula E."/>
            <person name="Kohler A."/>
            <person name="Sanchez-Garcia M."/>
            <person name="Andreopoulos B."/>
            <person name="Barry K.W."/>
            <person name="Bonito G."/>
            <person name="Buee M."/>
            <person name="Carver A."/>
            <person name="Chen C."/>
            <person name="Cichocki N."/>
            <person name="Clum A."/>
            <person name="Culley D."/>
            <person name="Crous P.W."/>
            <person name="Fauchery L."/>
            <person name="Girlanda M."/>
            <person name="Hayes R."/>
            <person name="Keri Z."/>
            <person name="Labutti K."/>
            <person name="Lipzen A."/>
            <person name="Lombard V."/>
            <person name="Magnuson J."/>
            <person name="Maillard F."/>
            <person name="Morin E."/>
            <person name="Murat C."/>
            <person name="Nolan M."/>
            <person name="Ohm R."/>
            <person name="Pangilinan J."/>
            <person name="Pereira M."/>
            <person name="Perotto S."/>
            <person name="Peter M."/>
            <person name="Riley R."/>
            <person name="Sitrit Y."/>
            <person name="Stielow B."/>
            <person name="Szollosi G."/>
            <person name="Zifcakova L."/>
            <person name="Stursova M."/>
            <person name="Spatafora J.W."/>
            <person name="Tedersoo L."/>
            <person name="Vaario L.-M."/>
            <person name="Yamada A."/>
            <person name="Yan M."/>
            <person name="Wang P."/>
            <person name="Xu J."/>
            <person name="Bruns T."/>
            <person name="Baldrian P."/>
            <person name="Vilgalys R."/>
            <person name="Henrissat B."/>
            <person name="Grigoriev I.V."/>
            <person name="Hibbett D."/>
            <person name="Nagy L.G."/>
            <person name="Martin F.M."/>
        </authorList>
    </citation>
    <scope>NUCLEOTIDE SEQUENCE</scope>
    <source>
        <strain evidence="6">UH-Tt-Lm1</strain>
    </source>
</reference>
<accession>A0A9P6L4W9</accession>
<gene>
    <name evidence="6" type="ORF">BJ322DRAFT_1072594</name>
</gene>
<dbReference type="GO" id="GO:0000472">
    <property type="term" value="P:endonucleolytic cleavage to generate mature 5'-end of SSU-rRNA from (SSU-rRNA, 5.8S rRNA, LSU-rRNA)"/>
    <property type="evidence" value="ECO:0007669"/>
    <property type="project" value="TreeGrafter"/>
</dbReference>
<feature type="region of interest" description="Disordered" evidence="5">
    <location>
        <begin position="679"/>
        <end position="791"/>
    </location>
</feature>
<dbReference type="GO" id="GO:0030688">
    <property type="term" value="C:preribosome, small subunit precursor"/>
    <property type="evidence" value="ECO:0007669"/>
    <property type="project" value="TreeGrafter"/>
</dbReference>
<feature type="region of interest" description="Disordered" evidence="5">
    <location>
        <begin position="511"/>
        <end position="538"/>
    </location>
</feature>
<dbReference type="EMBL" id="WIUZ02000011">
    <property type="protein sequence ID" value="KAF9782777.1"/>
    <property type="molecule type" value="Genomic_DNA"/>
</dbReference>
<dbReference type="PANTHER" id="PTHR13102">
    <property type="entry name" value="NUCLEOLAR PROTEIN 9"/>
    <property type="match status" value="1"/>
</dbReference>
<organism evidence="6 7">
    <name type="scientific">Thelephora terrestris</name>
    <dbReference type="NCBI Taxonomy" id="56493"/>
    <lineage>
        <taxon>Eukaryota</taxon>
        <taxon>Fungi</taxon>
        <taxon>Dikarya</taxon>
        <taxon>Basidiomycota</taxon>
        <taxon>Agaricomycotina</taxon>
        <taxon>Agaricomycetes</taxon>
        <taxon>Thelephorales</taxon>
        <taxon>Thelephoraceae</taxon>
        <taxon>Thelephora</taxon>
    </lineage>
</organism>
<dbReference type="InterPro" id="IPR001313">
    <property type="entry name" value="Pumilio_RNA-bd_rpt"/>
</dbReference>
<dbReference type="GO" id="GO:0000447">
    <property type="term" value="P:endonucleolytic cleavage in ITS1 to separate SSU-rRNA from 5.8S rRNA and LSU-rRNA from tricistronic rRNA transcript (SSU-rRNA, 5.8S rRNA, LSU-rRNA)"/>
    <property type="evidence" value="ECO:0007669"/>
    <property type="project" value="TreeGrafter"/>
</dbReference>
<evidence type="ECO:0000256" key="1">
    <source>
        <dbReference type="ARBA" id="ARBA00016427"/>
    </source>
</evidence>
<dbReference type="GO" id="GO:0000480">
    <property type="term" value="P:endonucleolytic cleavage in 5'-ETS of tricistronic rRNA transcript (SSU-rRNA, 5.8S rRNA, LSU-rRNA)"/>
    <property type="evidence" value="ECO:0007669"/>
    <property type="project" value="TreeGrafter"/>
</dbReference>
<evidence type="ECO:0000256" key="2">
    <source>
        <dbReference type="ARBA" id="ARBA00022737"/>
    </source>
</evidence>